<evidence type="ECO:0000313" key="1">
    <source>
        <dbReference type="EMBL" id="SIT73049.1"/>
    </source>
</evidence>
<evidence type="ECO:0000313" key="2">
    <source>
        <dbReference type="Proteomes" id="UP000187550"/>
    </source>
</evidence>
<accession>A0A1U7PNK7</accession>
<dbReference type="Proteomes" id="UP000187550">
    <property type="component" value="Unassembled WGS sequence"/>
</dbReference>
<gene>
    <name evidence="1" type="ORF">SAMN05428946_0933</name>
</gene>
<dbReference type="SUPFAM" id="SSF82185">
    <property type="entry name" value="Histone H3 K4-specific methyltransferase SET7/9 N-terminal domain"/>
    <property type="match status" value="1"/>
</dbReference>
<name>A0A1U7PNK7_9BACI</name>
<dbReference type="STRING" id="550447.SAMN05428946_0933"/>
<organism evidence="1 2">
    <name type="scientific">Edaphobacillus lindanitolerans</name>
    <dbReference type="NCBI Taxonomy" id="550447"/>
    <lineage>
        <taxon>Bacteria</taxon>
        <taxon>Bacillati</taxon>
        <taxon>Bacillota</taxon>
        <taxon>Bacilli</taxon>
        <taxon>Bacillales</taxon>
        <taxon>Bacillaceae</taxon>
        <taxon>Edaphobacillus</taxon>
    </lineage>
</organism>
<keyword evidence="2" id="KW-1185">Reference proteome</keyword>
<reference evidence="2" key="1">
    <citation type="submission" date="2017-01" db="EMBL/GenBank/DDBJ databases">
        <authorList>
            <person name="Varghese N."/>
            <person name="Submissions S."/>
        </authorList>
    </citation>
    <scope>NUCLEOTIDE SEQUENCE [LARGE SCALE GENOMIC DNA]</scope>
    <source>
        <strain evidence="2">MNA4</strain>
    </source>
</reference>
<proteinExistence type="predicted"/>
<evidence type="ECO:0008006" key="3">
    <source>
        <dbReference type="Google" id="ProtNLM"/>
    </source>
</evidence>
<dbReference type="AlphaFoldDB" id="A0A1U7PNK7"/>
<dbReference type="EMBL" id="FTPL01000001">
    <property type="protein sequence ID" value="SIT73049.1"/>
    <property type="molecule type" value="Genomic_DNA"/>
</dbReference>
<sequence length="158" mass="18080">MDEHLLNREELIEKGYDYDDLEMVPSSDQLFVRTGEEGDDLVPVNGLVYELSEGDGSLLYYGEFENGLPHGISVDFHPGGGAKEIHAHFHGPIHGERNRWNKEGCLVLWGEYAHGHELRLKIWDDSGQLVEEKKEPDDSQLGIIEKSREFYRRHYGGD</sequence>
<dbReference type="RefSeq" id="WP_076757160.1">
    <property type="nucleotide sequence ID" value="NZ_FTPL01000001.1"/>
</dbReference>
<protein>
    <recommendedName>
        <fullName evidence="3">MORN repeat variant</fullName>
    </recommendedName>
</protein>
<dbReference type="Gene3D" id="2.20.110.10">
    <property type="entry name" value="Histone H3 K4-specific methyltransferase SET7/9 N-terminal domain"/>
    <property type="match status" value="1"/>
</dbReference>
<dbReference type="OrthoDB" id="517576at2"/>